<gene>
    <name evidence="1" type="ORF">NQT62_12475</name>
</gene>
<protein>
    <submittedName>
        <fullName evidence="1">Uncharacterized protein</fullName>
    </submittedName>
</protein>
<dbReference type="RefSeq" id="WP_256765048.1">
    <property type="nucleotide sequence ID" value="NZ_JANIGO010000004.1"/>
</dbReference>
<dbReference type="EMBL" id="JANIGO010000004">
    <property type="protein sequence ID" value="MCQ8897250.1"/>
    <property type="molecule type" value="Genomic_DNA"/>
</dbReference>
<evidence type="ECO:0000313" key="2">
    <source>
        <dbReference type="Proteomes" id="UP001204142"/>
    </source>
</evidence>
<reference evidence="1 2" key="1">
    <citation type="submission" date="2022-07" db="EMBL/GenBank/DDBJ databases">
        <authorList>
            <person name="Xamxidin M."/>
            <person name="Wu M."/>
        </authorList>
    </citation>
    <scope>NUCLEOTIDE SEQUENCE [LARGE SCALE GENOMIC DNA]</scope>
    <source>
        <strain evidence="1 2">NBRC 111650</strain>
    </source>
</reference>
<evidence type="ECO:0000313" key="1">
    <source>
        <dbReference type="EMBL" id="MCQ8897250.1"/>
    </source>
</evidence>
<proteinExistence type="predicted"/>
<name>A0ABT1WIA3_9BURK</name>
<keyword evidence="2" id="KW-1185">Reference proteome</keyword>
<comment type="caution">
    <text evidence="1">The sequence shown here is derived from an EMBL/GenBank/DDBJ whole genome shotgun (WGS) entry which is preliminary data.</text>
</comment>
<sequence>MDQLKSALYAAGFYSTVQFESLELVSAADSAQQVAQAYCLGTPWRHEIERCAPGRLTAVQADVTDELIGEYGTGPLSAPMQAWVIRVECED</sequence>
<accession>A0ABT1WIA3</accession>
<organism evidence="1 2">
    <name type="scientific">Limnobacter humi</name>
    <dbReference type="NCBI Taxonomy" id="1778671"/>
    <lineage>
        <taxon>Bacteria</taxon>
        <taxon>Pseudomonadati</taxon>
        <taxon>Pseudomonadota</taxon>
        <taxon>Betaproteobacteria</taxon>
        <taxon>Burkholderiales</taxon>
        <taxon>Burkholderiaceae</taxon>
        <taxon>Limnobacter</taxon>
    </lineage>
</organism>
<dbReference type="Proteomes" id="UP001204142">
    <property type="component" value="Unassembled WGS sequence"/>
</dbReference>